<protein>
    <submittedName>
        <fullName evidence="1">Uncharacterized protein</fullName>
    </submittedName>
</protein>
<sequence length="210" mass="24951">MRQLIFIILTLIFSKTYCQEIEYAEIKNIESHTEHPISLDTLDIAHWNLFTERKKIKARNYIAKKKSRIKNDTSQVVQILYYGLADKIKIISKDSSQIIEAKTPSKTYSYQRSFCYPVKTKTYELISFDRNTGMKEFTIYFEKSKRFAVLNIDTNFPEVYIIPYTDIQLIEFEEDSFGAELDENGFPMPAKKRLVKQEDEIMIDYRYPRK</sequence>
<organism evidence="1 2">
    <name type="scientific">Dokdonia pacifica</name>
    <dbReference type="NCBI Taxonomy" id="1627892"/>
    <lineage>
        <taxon>Bacteria</taxon>
        <taxon>Pseudomonadati</taxon>
        <taxon>Bacteroidota</taxon>
        <taxon>Flavobacteriia</taxon>
        <taxon>Flavobacteriales</taxon>
        <taxon>Flavobacteriaceae</taxon>
        <taxon>Dokdonia</taxon>
    </lineage>
</organism>
<dbReference type="AlphaFoldDB" id="A0A238ZR52"/>
<evidence type="ECO:0000313" key="1">
    <source>
        <dbReference type="EMBL" id="SNR85845.1"/>
    </source>
</evidence>
<name>A0A238ZR52_9FLAO</name>
<dbReference type="OrthoDB" id="9947967at2"/>
<evidence type="ECO:0000313" key="2">
    <source>
        <dbReference type="Proteomes" id="UP000198379"/>
    </source>
</evidence>
<dbReference type="EMBL" id="FZNY01000003">
    <property type="protein sequence ID" value="SNR85845.1"/>
    <property type="molecule type" value="Genomic_DNA"/>
</dbReference>
<keyword evidence="2" id="KW-1185">Reference proteome</keyword>
<proteinExistence type="predicted"/>
<accession>A0A238ZR52</accession>
<dbReference type="Proteomes" id="UP000198379">
    <property type="component" value="Unassembled WGS sequence"/>
</dbReference>
<reference evidence="1 2" key="1">
    <citation type="submission" date="2017-06" db="EMBL/GenBank/DDBJ databases">
        <authorList>
            <person name="Kim H.J."/>
            <person name="Triplett B.A."/>
        </authorList>
    </citation>
    <scope>NUCLEOTIDE SEQUENCE [LARGE SCALE GENOMIC DNA]</scope>
    <source>
        <strain evidence="1 2">DSM 25597</strain>
    </source>
</reference>
<dbReference type="RefSeq" id="WP_089371757.1">
    <property type="nucleotide sequence ID" value="NZ_BMEP01000001.1"/>
</dbReference>
<gene>
    <name evidence="1" type="ORF">SAMN06265376_103452</name>
</gene>